<proteinExistence type="predicted"/>
<dbReference type="Pfam" id="PF01551">
    <property type="entry name" value="Peptidase_M23"/>
    <property type="match status" value="1"/>
</dbReference>
<keyword evidence="1" id="KW-0472">Membrane</keyword>
<dbReference type="InterPro" id="IPR050570">
    <property type="entry name" value="Cell_wall_metabolism_enzyme"/>
</dbReference>
<dbReference type="RefSeq" id="WP_344084095.1">
    <property type="nucleotide sequence ID" value="NZ_BAAALS010000020.1"/>
</dbReference>
<organism evidence="3 4">
    <name type="scientific">Luedemannella helvata</name>
    <dbReference type="NCBI Taxonomy" id="349315"/>
    <lineage>
        <taxon>Bacteria</taxon>
        <taxon>Bacillati</taxon>
        <taxon>Actinomycetota</taxon>
        <taxon>Actinomycetes</taxon>
        <taxon>Micromonosporales</taxon>
        <taxon>Micromonosporaceae</taxon>
        <taxon>Luedemannella</taxon>
    </lineage>
</organism>
<feature type="domain" description="M23ase beta-sheet core" evidence="2">
    <location>
        <begin position="81"/>
        <end position="174"/>
    </location>
</feature>
<dbReference type="InterPro" id="IPR011055">
    <property type="entry name" value="Dup_hybrid_motif"/>
</dbReference>
<reference evidence="4" key="1">
    <citation type="journal article" date="2019" name="Int. J. Syst. Evol. Microbiol.">
        <title>The Global Catalogue of Microorganisms (GCM) 10K type strain sequencing project: providing services to taxonomists for standard genome sequencing and annotation.</title>
        <authorList>
            <consortium name="The Broad Institute Genomics Platform"/>
            <consortium name="The Broad Institute Genome Sequencing Center for Infectious Disease"/>
            <person name="Wu L."/>
            <person name="Ma J."/>
        </authorList>
    </citation>
    <scope>NUCLEOTIDE SEQUENCE [LARGE SCALE GENOMIC DNA]</scope>
    <source>
        <strain evidence="4">JCM 13249</strain>
    </source>
</reference>
<feature type="transmembrane region" description="Helical" evidence="1">
    <location>
        <begin position="17"/>
        <end position="39"/>
    </location>
</feature>
<comment type="caution">
    <text evidence="3">The sequence shown here is derived from an EMBL/GenBank/DDBJ whole genome shotgun (WGS) entry which is preliminary data.</text>
</comment>
<keyword evidence="1" id="KW-0812">Transmembrane</keyword>
<gene>
    <name evidence="3" type="ORF">GCM10009681_40190</name>
</gene>
<evidence type="ECO:0000259" key="2">
    <source>
        <dbReference type="Pfam" id="PF01551"/>
    </source>
</evidence>
<dbReference type="Proteomes" id="UP001500655">
    <property type="component" value="Unassembled WGS sequence"/>
</dbReference>
<protein>
    <recommendedName>
        <fullName evidence="2">M23ase beta-sheet core domain-containing protein</fullName>
    </recommendedName>
</protein>
<dbReference type="PANTHER" id="PTHR21666:SF270">
    <property type="entry name" value="MUREIN HYDROLASE ACTIVATOR ENVC"/>
    <property type="match status" value="1"/>
</dbReference>
<keyword evidence="1" id="KW-1133">Transmembrane helix</keyword>
<dbReference type="SUPFAM" id="SSF51261">
    <property type="entry name" value="Duplicated hybrid motif"/>
    <property type="match status" value="1"/>
</dbReference>
<dbReference type="CDD" id="cd12797">
    <property type="entry name" value="M23_peptidase"/>
    <property type="match status" value="1"/>
</dbReference>
<sequence>MTGTYGTPRKRMRPLTWMLLAAGGVVVLVVAVAAVVLLWPPGPRPLFQLPVACGEKWRLSTYPSHGEYEVDMIPTKGSAWGRPVLASFDGTVTVAGINGSLGNRTPDNPDGKRGTGGGYWVKIDHGGRWETQYLHMLEPPMVEVGQRVKQGQQLGKVGSTGNSSAPHLHYEQRRALLKVETWFDGKPSGITTDEAEHIVNRTSRNCAADEEP</sequence>
<dbReference type="InterPro" id="IPR016047">
    <property type="entry name" value="M23ase_b-sheet_dom"/>
</dbReference>
<dbReference type="EMBL" id="BAAALS010000020">
    <property type="protein sequence ID" value="GAA1765067.1"/>
    <property type="molecule type" value="Genomic_DNA"/>
</dbReference>
<dbReference type="PANTHER" id="PTHR21666">
    <property type="entry name" value="PEPTIDASE-RELATED"/>
    <property type="match status" value="1"/>
</dbReference>
<name>A0ABP4WX11_9ACTN</name>
<evidence type="ECO:0000313" key="4">
    <source>
        <dbReference type="Proteomes" id="UP001500655"/>
    </source>
</evidence>
<dbReference type="Gene3D" id="2.70.70.10">
    <property type="entry name" value="Glucose Permease (Domain IIA)"/>
    <property type="match status" value="1"/>
</dbReference>
<keyword evidence="4" id="KW-1185">Reference proteome</keyword>
<accession>A0ABP4WX11</accession>
<evidence type="ECO:0000256" key="1">
    <source>
        <dbReference type="SAM" id="Phobius"/>
    </source>
</evidence>
<evidence type="ECO:0000313" key="3">
    <source>
        <dbReference type="EMBL" id="GAA1765067.1"/>
    </source>
</evidence>